<feature type="chain" id="PRO_5034653161" evidence="1">
    <location>
        <begin position="21"/>
        <end position="241"/>
    </location>
</feature>
<accession>A0A8H7GXU9</accession>
<dbReference type="Proteomes" id="UP000649328">
    <property type="component" value="Unassembled WGS sequence"/>
</dbReference>
<dbReference type="AlphaFoldDB" id="A0A8H7GXU9"/>
<gene>
    <name evidence="2" type="ORF">HF325_000174</name>
</gene>
<keyword evidence="1" id="KW-0732">Signal</keyword>
<reference evidence="2" key="1">
    <citation type="submission" date="2020-10" db="EMBL/GenBank/DDBJ databases">
        <title>The Whole-Genome Sequence of Metschnikowia persimmonesis, a Novel Endophytic Yeast Species Isolated from Medicinal Plant Diospyros kaki Thumb.</title>
        <authorList>
            <person name="Rahmat E."/>
            <person name="Kang Y."/>
        </authorList>
    </citation>
    <scope>NUCLEOTIDE SEQUENCE</scope>
    <source>
        <strain evidence="2">KIOM G15050</strain>
    </source>
</reference>
<dbReference type="EMBL" id="JACBPP010000001">
    <property type="protein sequence ID" value="KAF8004717.1"/>
    <property type="molecule type" value="Genomic_DNA"/>
</dbReference>
<name>A0A8H7GXU9_9ASCO</name>
<evidence type="ECO:0000256" key="1">
    <source>
        <dbReference type="SAM" id="SignalP"/>
    </source>
</evidence>
<keyword evidence="3" id="KW-1185">Reference proteome</keyword>
<proteinExistence type="predicted"/>
<sequence>MKVNTAFLLITSFCYYFASAYQKDPSELKDLSVASPGTIQVQNLQNPNNDVLKDSMMFEKRADVQPSGEARLAIEINDFFENLKSYTVRDMFRFAQFDNAASKLDRELTGLVRHVEALPAPGPVLLNRLQFVQIVFQDMKYASEVFKTFPRVLNTNELILRNLIQLNAILFQYRNSDGLPDPLVHEYGVWVHSLSIVSEEWVLDFGVANESPIALKLLFNRQLLRLRADLDALKSAIPDEA</sequence>
<evidence type="ECO:0000313" key="3">
    <source>
        <dbReference type="Proteomes" id="UP000649328"/>
    </source>
</evidence>
<comment type="caution">
    <text evidence="2">The sequence shown here is derived from an EMBL/GenBank/DDBJ whole genome shotgun (WGS) entry which is preliminary data.</text>
</comment>
<dbReference type="OrthoDB" id="10357691at2759"/>
<organism evidence="2 3">
    <name type="scientific">Metschnikowia pulcherrima</name>
    <dbReference type="NCBI Taxonomy" id="27326"/>
    <lineage>
        <taxon>Eukaryota</taxon>
        <taxon>Fungi</taxon>
        <taxon>Dikarya</taxon>
        <taxon>Ascomycota</taxon>
        <taxon>Saccharomycotina</taxon>
        <taxon>Pichiomycetes</taxon>
        <taxon>Metschnikowiaceae</taxon>
        <taxon>Metschnikowia</taxon>
    </lineage>
</organism>
<protein>
    <submittedName>
        <fullName evidence="2">Uncharacterized protein</fullName>
    </submittedName>
</protein>
<evidence type="ECO:0000313" key="2">
    <source>
        <dbReference type="EMBL" id="KAF8004717.1"/>
    </source>
</evidence>
<feature type="signal peptide" evidence="1">
    <location>
        <begin position="1"/>
        <end position="20"/>
    </location>
</feature>